<evidence type="ECO:0000313" key="3">
    <source>
        <dbReference type="Proteomes" id="UP001608902"/>
    </source>
</evidence>
<reference evidence="2 3" key="1">
    <citation type="submission" date="2024-08" db="EMBL/GenBank/DDBJ databases">
        <title>Gnathostoma spinigerum genome.</title>
        <authorList>
            <person name="Gonzalez-Bertolin B."/>
            <person name="Monzon S."/>
            <person name="Zaballos A."/>
            <person name="Jimenez P."/>
            <person name="Dekumyoy P."/>
            <person name="Varona S."/>
            <person name="Cuesta I."/>
            <person name="Sumanam S."/>
            <person name="Adisakwattana P."/>
            <person name="Gasser R.B."/>
            <person name="Hernandez-Gonzalez A."/>
            <person name="Young N.D."/>
            <person name="Perteguer M.J."/>
        </authorList>
    </citation>
    <scope>NUCLEOTIDE SEQUENCE [LARGE SCALE GENOMIC DNA]</scope>
    <source>
        <strain evidence="2">AL3</strain>
        <tissue evidence="2">Liver</tissue>
    </source>
</reference>
<feature type="compositionally biased region" description="Polar residues" evidence="1">
    <location>
        <begin position="51"/>
        <end position="82"/>
    </location>
</feature>
<feature type="region of interest" description="Disordered" evidence="1">
    <location>
        <begin position="19"/>
        <end position="95"/>
    </location>
</feature>
<keyword evidence="3" id="KW-1185">Reference proteome</keyword>
<accession>A0ABD6F0G5</accession>
<dbReference type="Proteomes" id="UP001608902">
    <property type="component" value="Unassembled WGS sequence"/>
</dbReference>
<organism evidence="2 3">
    <name type="scientific">Gnathostoma spinigerum</name>
    <dbReference type="NCBI Taxonomy" id="75299"/>
    <lineage>
        <taxon>Eukaryota</taxon>
        <taxon>Metazoa</taxon>
        <taxon>Ecdysozoa</taxon>
        <taxon>Nematoda</taxon>
        <taxon>Chromadorea</taxon>
        <taxon>Rhabditida</taxon>
        <taxon>Spirurina</taxon>
        <taxon>Gnathostomatomorpha</taxon>
        <taxon>Gnathostomatoidea</taxon>
        <taxon>Gnathostomatidae</taxon>
        <taxon>Gnathostoma</taxon>
    </lineage>
</organism>
<protein>
    <submittedName>
        <fullName evidence="2">Uncharacterized protein</fullName>
    </submittedName>
</protein>
<dbReference type="AlphaFoldDB" id="A0ABD6F0G5"/>
<feature type="compositionally biased region" description="Polar residues" evidence="1">
    <location>
        <begin position="19"/>
        <end position="36"/>
    </location>
</feature>
<evidence type="ECO:0000256" key="1">
    <source>
        <dbReference type="SAM" id="MobiDB-lite"/>
    </source>
</evidence>
<comment type="caution">
    <text evidence="2">The sequence shown here is derived from an EMBL/GenBank/DDBJ whole genome shotgun (WGS) entry which is preliminary data.</text>
</comment>
<evidence type="ECO:0000313" key="2">
    <source>
        <dbReference type="EMBL" id="MFH4982155.1"/>
    </source>
</evidence>
<gene>
    <name evidence="2" type="ORF">AB6A40_008864</name>
</gene>
<proteinExistence type="predicted"/>
<sequence>MLSPSISTVVGNSIQAVSSINPHSPSLSNPTKNSTPQIPPTRRISRVSIEASPTTSERRLTQSSGSSVLDKTQDEPTTSFMSSPEDDSKSVALNQPRISLVGRHRKSIFSVSRLKRSTLPTVSSTNSLQFTSTNADHYDDSAVRRTFSGPGLCDETIRARETDDIGARHSHFYFFCFPRRFRTVFSLLFVNFRCPHTSPTLPLISYSFLIFSSSLLQNSKHRKQCVVIGVGTIL</sequence>
<name>A0ABD6F0G5_9BILA</name>
<dbReference type="EMBL" id="JBGFUD010008590">
    <property type="protein sequence ID" value="MFH4982155.1"/>
    <property type="molecule type" value="Genomic_DNA"/>
</dbReference>